<evidence type="ECO:0000256" key="7">
    <source>
        <dbReference type="ARBA" id="ARBA00023277"/>
    </source>
</evidence>
<keyword evidence="3" id="KW-0472">Membrane</keyword>
<dbReference type="Proteomes" id="UP000245783">
    <property type="component" value="Unassembled WGS sequence"/>
</dbReference>
<name>A0A316VZN9_9BASI</name>
<evidence type="ECO:0000313" key="12">
    <source>
        <dbReference type="Proteomes" id="UP000245783"/>
    </source>
</evidence>
<feature type="domain" description="NodB homology" evidence="10">
    <location>
        <begin position="50"/>
        <end position="236"/>
    </location>
</feature>
<dbReference type="STRING" id="1522189.A0A316VZN9"/>
<dbReference type="PANTHER" id="PTHR46471:SF2">
    <property type="entry name" value="CHITIN DEACETYLASE-RELATED"/>
    <property type="match status" value="1"/>
</dbReference>
<dbReference type="InterPro" id="IPR002509">
    <property type="entry name" value="NODB_dom"/>
</dbReference>
<organism evidence="11 12">
    <name type="scientific">Ceraceosorus guamensis</name>
    <dbReference type="NCBI Taxonomy" id="1522189"/>
    <lineage>
        <taxon>Eukaryota</taxon>
        <taxon>Fungi</taxon>
        <taxon>Dikarya</taxon>
        <taxon>Basidiomycota</taxon>
        <taxon>Ustilaginomycotina</taxon>
        <taxon>Exobasidiomycetes</taxon>
        <taxon>Ceraceosorales</taxon>
        <taxon>Ceraceosoraceae</taxon>
        <taxon>Ceraceosorus</taxon>
    </lineage>
</organism>
<keyword evidence="7" id="KW-0119">Carbohydrate metabolism</keyword>
<evidence type="ECO:0000313" key="11">
    <source>
        <dbReference type="EMBL" id="PWN42889.1"/>
    </source>
</evidence>
<dbReference type="SUPFAM" id="SSF88713">
    <property type="entry name" value="Glycoside hydrolase/deacetylase"/>
    <property type="match status" value="1"/>
</dbReference>
<dbReference type="AlphaFoldDB" id="A0A316VZN9"/>
<evidence type="ECO:0000256" key="4">
    <source>
        <dbReference type="ARBA" id="ARBA00022723"/>
    </source>
</evidence>
<evidence type="ECO:0000256" key="9">
    <source>
        <dbReference type="SAM" id="SignalP"/>
    </source>
</evidence>
<evidence type="ECO:0000256" key="1">
    <source>
        <dbReference type="ARBA" id="ARBA00001941"/>
    </source>
</evidence>
<evidence type="ECO:0000256" key="2">
    <source>
        <dbReference type="ARBA" id="ARBA00004609"/>
    </source>
</evidence>
<dbReference type="GeneID" id="37034346"/>
<evidence type="ECO:0000259" key="10">
    <source>
        <dbReference type="PROSITE" id="PS51677"/>
    </source>
</evidence>
<keyword evidence="12" id="KW-1185">Reference proteome</keyword>
<dbReference type="InParanoid" id="A0A316VZN9"/>
<reference evidence="11 12" key="1">
    <citation type="journal article" date="2018" name="Mol. Biol. Evol.">
        <title>Broad Genomic Sampling Reveals a Smut Pathogenic Ancestry of the Fungal Clade Ustilaginomycotina.</title>
        <authorList>
            <person name="Kijpornyongpan T."/>
            <person name="Mondo S.J."/>
            <person name="Barry K."/>
            <person name="Sandor L."/>
            <person name="Lee J."/>
            <person name="Lipzen A."/>
            <person name="Pangilinan J."/>
            <person name="LaButti K."/>
            <person name="Hainaut M."/>
            <person name="Henrissat B."/>
            <person name="Grigoriev I.V."/>
            <person name="Spatafora J.W."/>
            <person name="Aime M.C."/>
        </authorList>
    </citation>
    <scope>NUCLEOTIDE SEQUENCE [LARGE SCALE GENOMIC DNA]</scope>
    <source>
        <strain evidence="11 12">MCA 4658</strain>
    </source>
</reference>
<keyword evidence="5 9" id="KW-0732">Signal</keyword>
<dbReference type="GO" id="GO:0046872">
    <property type="term" value="F:metal ion binding"/>
    <property type="evidence" value="ECO:0007669"/>
    <property type="project" value="UniProtKB-KW"/>
</dbReference>
<feature type="signal peptide" evidence="9">
    <location>
        <begin position="1"/>
        <end position="23"/>
    </location>
</feature>
<comment type="cofactor">
    <cofactor evidence="1">
        <name>Co(2+)</name>
        <dbReference type="ChEBI" id="CHEBI:48828"/>
    </cofactor>
</comment>
<evidence type="ECO:0000256" key="3">
    <source>
        <dbReference type="ARBA" id="ARBA00022622"/>
    </source>
</evidence>
<keyword evidence="4" id="KW-0479">Metal-binding</keyword>
<feature type="chain" id="PRO_5016278218" evidence="9">
    <location>
        <begin position="24"/>
        <end position="267"/>
    </location>
</feature>
<dbReference type="GO" id="GO:0098552">
    <property type="term" value="C:side of membrane"/>
    <property type="evidence" value="ECO:0007669"/>
    <property type="project" value="UniProtKB-KW"/>
</dbReference>
<dbReference type="CDD" id="cd10951">
    <property type="entry name" value="CE4_ClCDA_like"/>
    <property type="match status" value="1"/>
</dbReference>
<keyword evidence="3" id="KW-0336">GPI-anchor</keyword>
<dbReference type="PANTHER" id="PTHR46471">
    <property type="entry name" value="CHITIN DEACETYLASE"/>
    <property type="match status" value="1"/>
</dbReference>
<evidence type="ECO:0000256" key="5">
    <source>
        <dbReference type="ARBA" id="ARBA00022729"/>
    </source>
</evidence>
<comment type="subcellular location">
    <subcellularLocation>
        <location evidence="2">Cell membrane</location>
        <topology evidence="2">Lipid-anchor</topology>
        <topology evidence="2">GPI-anchor</topology>
    </subcellularLocation>
</comment>
<dbReference type="Pfam" id="PF01522">
    <property type="entry name" value="Polysacc_deac_1"/>
    <property type="match status" value="1"/>
</dbReference>
<sequence length="267" mass="29565">MHFTSSILALAAAFCALSSTTSASPAAFEGVAHLPRRDQAPVYKTCHKSDSVALTFDDGPWKWETSIVDQLDNAGAKGSFFVNGNNYGCIYDNMQVKSLRHAFNQGHLIGSHGWEHQDFSQLSRDQINTLLHKNEVAFKRILGVKPLYFRPPYGNLNDQVLSVLAERGYRGVFLWDKDTEDADGAGVAHGKGVYNSITRNAPKSRLVLNHETIKATSQTVVPYALQHLSNKGFRLVTATECNGLGDAPNDWYDFVGGKESRNDKWQC</sequence>
<dbReference type="Gene3D" id="3.20.20.370">
    <property type="entry name" value="Glycoside hydrolase/deacetylase"/>
    <property type="match status" value="1"/>
</dbReference>
<dbReference type="GO" id="GO:0005886">
    <property type="term" value="C:plasma membrane"/>
    <property type="evidence" value="ECO:0007669"/>
    <property type="project" value="UniProtKB-SubCell"/>
</dbReference>
<evidence type="ECO:0000256" key="6">
    <source>
        <dbReference type="ARBA" id="ARBA00022801"/>
    </source>
</evidence>
<dbReference type="PROSITE" id="PS51677">
    <property type="entry name" value="NODB"/>
    <property type="match status" value="1"/>
</dbReference>
<proteinExistence type="predicted"/>
<dbReference type="GO" id="GO:0016810">
    <property type="term" value="F:hydrolase activity, acting on carbon-nitrogen (but not peptide) bonds"/>
    <property type="evidence" value="ECO:0007669"/>
    <property type="project" value="InterPro"/>
</dbReference>
<dbReference type="InterPro" id="IPR011330">
    <property type="entry name" value="Glyco_hydro/deAcase_b/a-brl"/>
</dbReference>
<keyword evidence="6" id="KW-0378">Hydrolase</keyword>
<dbReference type="OrthoDB" id="2125469at2759"/>
<accession>A0A316VZN9</accession>
<keyword evidence="3" id="KW-0325">Glycoprotein</keyword>
<protein>
    <submittedName>
        <fullName evidence="11">Family 4 carbohydrate esterase</fullName>
    </submittedName>
</protein>
<dbReference type="EMBL" id="KZ819375">
    <property type="protein sequence ID" value="PWN42889.1"/>
    <property type="molecule type" value="Genomic_DNA"/>
</dbReference>
<dbReference type="RefSeq" id="XP_025370049.1">
    <property type="nucleotide sequence ID" value="XM_025512476.1"/>
</dbReference>
<keyword evidence="8" id="KW-0449">Lipoprotein</keyword>
<evidence type="ECO:0000256" key="8">
    <source>
        <dbReference type="ARBA" id="ARBA00023288"/>
    </source>
</evidence>
<gene>
    <name evidence="11" type="ORF">IE81DRAFT_312991</name>
</gene>
<dbReference type="GO" id="GO:0005975">
    <property type="term" value="P:carbohydrate metabolic process"/>
    <property type="evidence" value="ECO:0007669"/>
    <property type="project" value="InterPro"/>
</dbReference>